<evidence type="ECO:0008006" key="2">
    <source>
        <dbReference type="Google" id="ProtNLM"/>
    </source>
</evidence>
<protein>
    <recommendedName>
        <fullName evidence="2">Terminase small subunit</fullName>
    </recommendedName>
</protein>
<gene>
    <name evidence="1" type="ORF">UFOVP319_47</name>
</gene>
<organism evidence="1">
    <name type="scientific">uncultured Caudovirales phage</name>
    <dbReference type="NCBI Taxonomy" id="2100421"/>
    <lineage>
        <taxon>Viruses</taxon>
        <taxon>Duplodnaviria</taxon>
        <taxon>Heunggongvirae</taxon>
        <taxon>Uroviricota</taxon>
        <taxon>Caudoviricetes</taxon>
        <taxon>Peduoviridae</taxon>
        <taxon>Maltschvirus</taxon>
        <taxon>Maltschvirus maltsch</taxon>
    </lineage>
</organism>
<sequence length="143" mass="15882">MSDEPAANPVGRPSKYDPAYCDRVIELGNQGASIDEMAFELGVHDDTLRNWAGEHPEFFDAFTRAQLASQVWWERKGRTGMEKPTNEFQGSIWSRNMAARFPNKWREVKGTELTGKDGGPVAVAKKVVDLTDEELAAIALGRA</sequence>
<reference evidence="1" key="1">
    <citation type="submission" date="2020-04" db="EMBL/GenBank/DDBJ databases">
        <authorList>
            <person name="Chiriac C."/>
            <person name="Salcher M."/>
            <person name="Ghai R."/>
            <person name="Kavagutti S V."/>
        </authorList>
    </citation>
    <scope>NUCLEOTIDE SEQUENCE</scope>
</reference>
<dbReference type="EMBL" id="LR796336">
    <property type="protein sequence ID" value="CAB4137608.1"/>
    <property type="molecule type" value="Genomic_DNA"/>
</dbReference>
<accession>A0A6J5LT11</accession>
<dbReference type="Gene3D" id="1.10.10.60">
    <property type="entry name" value="Homeodomain-like"/>
    <property type="match status" value="1"/>
</dbReference>
<evidence type="ECO:0000313" key="1">
    <source>
        <dbReference type="EMBL" id="CAB4137608.1"/>
    </source>
</evidence>
<name>A0A6J5LT11_9CAUD</name>
<proteinExistence type="predicted"/>